<keyword evidence="7" id="KW-0067">ATP-binding</keyword>
<comment type="catalytic activity">
    <reaction evidence="1">
        <text>ATP + protein L-histidine = ADP + protein N-phospho-L-histidine.</text>
        <dbReference type="EC" id="2.7.13.3"/>
    </reaction>
</comment>
<accession>A0A229P507</accession>
<dbReference type="Gene3D" id="3.30.565.10">
    <property type="entry name" value="Histidine kinase-like ATPase, C-terminal domain"/>
    <property type="match status" value="1"/>
</dbReference>
<organism evidence="10 11">
    <name type="scientific">Paenibacillus herberti</name>
    <dbReference type="NCBI Taxonomy" id="1619309"/>
    <lineage>
        <taxon>Bacteria</taxon>
        <taxon>Bacillati</taxon>
        <taxon>Bacillota</taxon>
        <taxon>Bacilli</taxon>
        <taxon>Bacillales</taxon>
        <taxon>Paenibacillaceae</taxon>
        <taxon>Paenibacillus</taxon>
    </lineage>
</organism>
<proteinExistence type="predicted"/>
<evidence type="ECO:0000259" key="9">
    <source>
        <dbReference type="Pfam" id="PF07730"/>
    </source>
</evidence>
<evidence type="ECO:0000313" key="11">
    <source>
        <dbReference type="Proteomes" id="UP000215145"/>
    </source>
</evidence>
<evidence type="ECO:0000256" key="7">
    <source>
        <dbReference type="ARBA" id="ARBA00022840"/>
    </source>
</evidence>
<keyword evidence="11" id="KW-1185">Reference proteome</keyword>
<protein>
    <recommendedName>
        <fullName evidence="2">histidine kinase</fullName>
        <ecNumber evidence="2">2.7.13.3</ecNumber>
    </recommendedName>
</protein>
<keyword evidence="3" id="KW-0597">Phosphoprotein</keyword>
<dbReference type="RefSeq" id="WP_089524257.1">
    <property type="nucleotide sequence ID" value="NZ_NMUQ01000001.1"/>
</dbReference>
<evidence type="ECO:0000256" key="6">
    <source>
        <dbReference type="ARBA" id="ARBA00022777"/>
    </source>
</evidence>
<keyword evidence="4" id="KW-0808">Transferase</keyword>
<dbReference type="OrthoDB" id="773385at2"/>
<evidence type="ECO:0000256" key="5">
    <source>
        <dbReference type="ARBA" id="ARBA00022741"/>
    </source>
</evidence>
<dbReference type="GO" id="GO:0016020">
    <property type="term" value="C:membrane"/>
    <property type="evidence" value="ECO:0007669"/>
    <property type="project" value="InterPro"/>
</dbReference>
<feature type="domain" description="Signal transduction histidine kinase subgroup 3 dimerisation and phosphoacceptor" evidence="9">
    <location>
        <begin position="80"/>
        <end position="143"/>
    </location>
</feature>
<dbReference type="AlphaFoldDB" id="A0A229P507"/>
<dbReference type="PANTHER" id="PTHR24421">
    <property type="entry name" value="NITRATE/NITRITE SENSOR PROTEIN NARX-RELATED"/>
    <property type="match status" value="1"/>
</dbReference>
<evidence type="ECO:0000313" key="10">
    <source>
        <dbReference type="EMBL" id="OXM17180.1"/>
    </source>
</evidence>
<dbReference type="GO" id="GO:0046983">
    <property type="term" value="F:protein dimerization activity"/>
    <property type="evidence" value="ECO:0007669"/>
    <property type="project" value="InterPro"/>
</dbReference>
<dbReference type="Proteomes" id="UP000215145">
    <property type="component" value="Unassembled WGS sequence"/>
</dbReference>
<dbReference type="CDD" id="cd16917">
    <property type="entry name" value="HATPase_UhpB-NarQ-NarX-like"/>
    <property type="match status" value="1"/>
</dbReference>
<evidence type="ECO:0000256" key="1">
    <source>
        <dbReference type="ARBA" id="ARBA00000085"/>
    </source>
</evidence>
<dbReference type="EC" id="2.7.13.3" evidence="2"/>
<evidence type="ECO:0000256" key="3">
    <source>
        <dbReference type="ARBA" id="ARBA00022553"/>
    </source>
</evidence>
<dbReference type="InterPro" id="IPR050482">
    <property type="entry name" value="Sensor_HK_TwoCompSys"/>
</dbReference>
<dbReference type="EMBL" id="NMUQ01000001">
    <property type="protein sequence ID" value="OXM17180.1"/>
    <property type="molecule type" value="Genomic_DNA"/>
</dbReference>
<dbReference type="GO" id="GO:0000155">
    <property type="term" value="F:phosphorelay sensor kinase activity"/>
    <property type="evidence" value="ECO:0007669"/>
    <property type="project" value="InterPro"/>
</dbReference>
<evidence type="ECO:0000256" key="4">
    <source>
        <dbReference type="ARBA" id="ARBA00022679"/>
    </source>
</evidence>
<evidence type="ECO:0000256" key="8">
    <source>
        <dbReference type="ARBA" id="ARBA00023012"/>
    </source>
</evidence>
<name>A0A229P507_9BACL</name>
<comment type="caution">
    <text evidence="10">The sequence shown here is derived from an EMBL/GenBank/DDBJ whole genome shotgun (WGS) entry which is preliminary data.</text>
</comment>
<sequence>MKAVTIKRLILWTPTFLTAAWEYARHTFLLPYVSMDTGNIISPILVFLVTVTLLSKLFRMHDNVQEELRREQAVKASIQERDQLARELHDGISQSLFLLSVKLDRLDRAQSSEEIRETTEQIRGTVRHVYEDVRESIANLRSAPEVSDLPWLQSLSGAAAELQDSGIEMGIDWKLPDVLLTSREKVELLAIIREALMNVRKHAAASFVEVTCRQEGTDGFRCSVTDDGVGAAAGAELAKGRYGVRMMNDRARGAGWDFAFRSPSDGQKQGTTVEIVRHSSQVGRATQR</sequence>
<dbReference type="InterPro" id="IPR036890">
    <property type="entry name" value="HATPase_C_sf"/>
</dbReference>
<keyword evidence="5" id="KW-0547">Nucleotide-binding</keyword>
<evidence type="ECO:0000256" key="2">
    <source>
        <dbReference type="ARBA" id="ARBA00012438"/>
    </source>
</evidence>
<dbReference type="Pfam" id="PF07730">
    <property type="entry name" value="HisKA_3"/>
    <property type="match status" value="1"/>
</dbReference>
<keyword evidence="8" id="KW-0902">Two-component regulatory system</keyword>
<dbReference type="GO" id="GO:0005524">
    <property type="term" value="F:ATP binding"/>
    <property type="evidence" value="ECO:0007669"/>
    <property type="project" value="UniProtKB-KW"/>
</dbReference>
<gene>
    <name evidence="10" type="ORF">CGZ75_11375</name>
</gene>
<dbReference type="PANTHER" id="PTHR24421:SF10">
    <property type="entry name" value="NITRATE_NITRITE SENSOR PROTEIN NARQ"/>
    <property type="match status" value="1"/>
</dbReference>
<dbReference type="SUPFAM" id="SSF55874">
    <property type="entry name" value="ATPase domain of HSP90 chaperone/DNA topoisomerase II/histidine kinase"/>
    <property type="match status" value="1"/>
</dbReference>
<reference evidence="10 11" key="1">
    <citation type="submission" date="2017-07" db="EMBL/GenBank/DDBJ databases">
        <title>Paenibacillus herberti R33 genome sequencing and assembly.</title>
        <authorList>
            <person name="Su W."/>
        </authorList>
    </citation>
    <scope>NUCLEOTIDE SEQUENCE [LARGE SCALE GENOMIC DNA]</scope>
    <source>
        <strain evidence="10 11">R33</strain>
    </source>
</reference>
<dbReference type="Gene3D" id="1.20.5.1930">
    <property type="match status" value="1"/>
</dbReference>
<keyword evidence="6 10" id="KW-0418">Kinase</keyword>
<dbReference type="InterPro" id="IPR011712">
    <property type="entry name" value="Sig_transdc_His_kin_sub3_dim/P"/>
</dbReference>